<keyword evidence="1" id="KW-0472">Membrane</keyword>
<sequence>MDLTDWVVLLAIVLMAISFFCKRTSRCGTSAERARHARGTRMLIQAGVALWSALFMLERTLVSPGSLHSAHLNPHAALAVVLALVIAGCLWSIRGRSLLKPRRIFAC</sequence>
<comment type="caution">
    <text evidence="2">The sequence shown here is derived from an EMBL/GenBank/DDBJ whole genome shotgun (WGS) entry which is preliminary data.</text>
</comment>
<gene>
    <name evidence="2" type="ORF">L5014_11745</name>
</gene>
<reference evidence="2" key="1">
    <citation type="submission" date="2022-01" db="EMBL/GenBank/DDBJ databases">
        <title>Genome sequence and assembly of Parabukholderia sp. RG36.</title>
        <authorList>
            <person name="Chhetri G."/>
        </authorList>
    </citation>
    <scope>NUCLEOTIDE SEQUENCE</scope>
    <source>
        <strain evidence="2">RG36</strain>
    </source>
</reference>
<evidence type="ECO:0000313" key="2">
    <source>
        <dbReference type="EMBL" id="MCG5074026.1"/>
    </source>
</evidence>
<feature type="transmembrane region" description="Helical" evidence="1">
    <location>
        <begin position="6"/>
        <end position="21"/>
    </location>
</feature>
<feature type="transmembrane region" description="Helical" evidence="1">
    <location>
        <begin position="42"/>
        <end position="62"/>
    </location>
</feature>
<keyword evidence="1" id="KW-1133">Transmembrane helix</keyword>
<protein>
    <submittedName>
        <fullName evidence="2">Uncharacterized protein</fullName>
    </submittedName>
</protein>
<organism evidence="2 3">
    <name type="scientific">Paraburkholderia tagetis</name>
    <dbReference type="NCBI Taxonomy" id="2913261"/>
    <lineage>
        <taxon>Bacteria</taxon>
        <taxon>Pseudomonadati</taxon>
        <taxon>Pseudomonadota</taxon>
        <taxon>Betaproteobacteria</taxon>
        <taxon>Burkholderiales</taxon>
        <taxon>Burkholderiaceae</taxon>
        <taxon>Paraburkholderia</taxon>
    </lineage>
</organism>
<feature type="transmembrane region" description="Helical" evidence="1">
    <location>
        <begin position="74"/>
        <end position="93"/>
    </location>
</feature>
<dbReference type="AlphaFoldDB" id="A0A9X1RKM1"/>
<dbReference type="EMBL" id="JAKLJA010000007">
    <property type="protein sequence ID" value="MCG5074026.1"/>
    <property type="molecule type" value="Genomic_DNA"/>
</dbReference>
<evidence type="ECO:0000256" key="1">
    <source>
        <dbReference type="SAM" id="Phobius"/>
    </source>
</evidence>
<keyword evidence="1" id="KW-0812">Transmembrane</keyword>
<dbReference type="RefSeq" id="WP_238463791.1">
    <property type="nucleotide sequence ID" value="NZ_JAKLJA010000007.1"/>
</dbReference>
<dbReference type="Proteomes" id="UP001139308">
    <property type="component" value="Unassembled WGS sequence"/>
</dbReference>
<proteinExistence type="predicted"/>
<evidence type="ECO:0000313" key="3">
    <source>
        <dbReference type="Proteomes" id="UP001139308"/>
    </source>
</evidence>
<keyword evidence="3" id="KW-1185">Reference proteome</keyword>
<name>A0A9X1RKM1_9BURK</name>
<accession>A0A9X1RKM1</accession>